<name>A0A1Y2IYV9_TRAC3</name>
<sequence>MLPNPTGKNKYKECPAQDDARVETALREYHRRNITDKYMISKLLLSEHGIKMSASTVTRRRKALSLKGSGSMTRELPDSEKRQLVLDQMAKHPARGMGPRRMKEVIAADTGIHLTRDYISDEMHKIDPDGFQLRHPTSKKKFRLPLVSLGPDHEWSCDGHDKLSTIGFPVWGIRDVWSGKWLGLWVVPNNRLKIVTAYLYLRLVHDVGGMPIQTTTDRGSETGSVYGFANALREAFSPDLPIAELPAHRFLPSIENITIERGWLRLRLEWGDDVRIFWDAGYDLYNSADPDHRELCQWLWPKLIQQELDKLRDKLNNHKPRRDHTKLNPTGVAPNVAYALCHEYGGERCLQPVDKALIAQLMEELGGESLIRFVSADYSERAEHVYGTLAVQDLSFHNVWDVFTQMLPRMIV</sequence>
<evidence type="ECO:0000313" key="1">
    <source>
        <dbReference type="EMBL" id="OSD05401.1"/>
    </source>
</evidence>
<dbReference type="Proteomes" id="UP000193067">
    <property type="component" value="Unassembled WGS sequence"/>
</dbReference>
<keyword evidence="2" id="KW-1185">Reference proteome</keyword>
<reference evidence="1 2" key="1">
    <citation type="journal article" date="2015" name="Biotechnol. Biofuels">
        <title>Enhanced degradation of softwood versus hardwood by the white-rot fungus Pycnoporus coccineus.</title>
        <authorList>
            <person name="Couturier M."/>
            <person name="Navarro D."/>
            <person name="Chevret D."/>
            <person name="Henrissat B."/>
            <person name="Piumi F."/>
            <person name="Ruiz-Duenas F.J."/>
            <person name="Martinez A.T."/>
            <person name="Grigoriev I.V."/>
            <person name="Riley R."/>
            <person name="Lipzen A."/>
            <person name="Berrin J.G."/>
            <person name="Master E.R."/>
            <person name="Rosso M.N."/>
        </authorList>
    </citation>
    <scope>NUCLEOTIDE SEQUENCE [LARGE SCALE GENOMIC DNA]</scope>
    <source>
        <strain evidence="1 2">BRFM310</strain>
    </source>
</reference>
<dbReference type="AlphaFoldDB" id="A0A1Y2IYV9"/>
<accession>A0A1Y2IYV9</accession>
<dbReference type="PANTHER" id="PTHR46177">
    <property type="entry name" value="INTEGRASE CATALYTIC DOMAIN-CONTAINING PROTEIN"/>
    <property type="match status" value="1"/>
</dbReference>
<evidence type="ECO:0000313" key="2">
    <source>
        <dbReference type="Proteomes" id="UP000193067"/>
    </source>
</evidence>
<gene>
    <name evidence="1" type="ORF">PYCCODRAFT_1443303</name>
</gene>
<evidence type="ECO:0008006" key="3">
    <source>
        <dbReference type="Google" id="ProtNLM"/>
    </source>
</evidence>
<organism evidence="1 2">
    <name type="scientific">Trametes coccinea (strain BRFM310)</name>
    <name type="common">Pycnoporus coccineus</name>
    <dbReference type="NCBI Taxonomy" id="1353009"/>
    <lineage>
        <taxon>Eukaryota</taxon>
        <taxon>Fungi</taxon>
        <taxon>Dikarya</taxon>
        <taxon>Basidiomycota</taxon>
        <taxon>Agaricomycotina</taxon>
        <taxon>Agaricomycetes</taxon>
        <taxon>Polyporales</taxon>
        <taxon>Polyporaceae</taxon>
        <taxon>Trametes</taxon>
    </lineage>
</organism>
<proteinExistence type="predicted"/>
<dbReference type="STRING" id="1353009.A0A1Y2IYV9"/>
<dbReference type="EMBL" id="KZ084093">
    <property type="protein sequence ID" value="OSD05401.1"/>
    <property type="molecule type" value="Genomic_DNA"/>
</dbReference>
<dbReference type="PANTHER" id="PTHR46177:SF1">
    <property type="entry name" value="INTEGRASE CATALYTIC DOMAIN-CONTAINING PROTEIN"/>
    <property type="match status" value="1"/>
</dbReference>
<protein>
    <recommendedName>
        <fullName evidence="3">Integrase catalytic domain-containing protein</fullName>
    </recommendedName>
</protein>
<dbReference type="OrthoDB" id="5392716at2759"/>